<dbReference type="FunCoup" id="B4MV76">
    <property type="interactions" value="2079"/>
</dbReference>
<dbReference type="PANTHER" id="PTHR12883:SF0">
    <property type="entry name" value="PAT COMPLEX SUBUNIT CCDC47"/>
    <property type="match status" value="1"/>
</dbReference>
<comment type="subcellular location">
    <subcellularLocation>
        <location evidence="4">Rough endoplasmic reticulum membrane</location>
        <topology evidence="4">Single-pass type I membrane protein</topology>
    </subcellularLocation>
</comment>
<evidence type="ECO:0000256" key="3">
    <source>
        <dbReference type="ARBA" id="ARBA00023136"/>
    </source>
</evidence>
<name>B4MV76_DROWI</name>
<dbReference type="STRING" id="7260.B4MV76"/>
<accession>B4MV76</accession>
<gene>
    <name evidence="10" type="primary">Dwil\GK15447</name>
    <name evidence="10" type="ORF">Dwil_GK15447</name>
</gene>
<evidence type="ECO:0000256" key="4">
    <source>
        <dbReference type="ARBA" id="ARBA00034697"/>
    </source>
</evidence>
<dbReference type="eggNOG" id="KOG2357">
    <property type="taxonomic scope" value="Eukaryota"/>
</dbReference>
<feature type="compositionally biased region" description="Basic and acidic residues" evidence="8">
    <location>
        <begin position="119"/>
        <end position="131"/>
    </location>
</feature>
<keyword evidence="1" id="KW-0812">Transmembrane</keyword>
<organism evidence="10 11">
    <name type="scientific">Drosophila willistoni</name>
    <name type="common">Fruit fly</name>
    <dbReference type="NCBI Taxonomy" id="7260"/>
    <lineage>
        <taxon>Eukaryota</taxon>
        <taxon>Metazoa</taxon>
        <taxon>Ecdysozoa</taxon>
        <taxon>Arthropoda</taxon>
        <taxon>Hexapoda</taxon>
        <taxon>Insecta</taxon>
        <taxon>Pterygota</taxon>
        <taxon>Neoptera</taxon>
        <taxon>Endopterygota</taxon>
        <taxon>Diptera</taxon>
        <taxon>Brachycera</taxon>
        <taxon>Muscomorpha</taxon>
        <taxon>Ephydroidea</taxon>
        <taxon>Drosophilidae</taxon>
        <taxon>Drosophila</taxon>
        <taxon>Sophophora</taxon>
    </lineage>
</organism>
<dbReference type="OMA" id="MHLVRDM"/>
<feature type="region of interest" description="Disordered" evidence="8">
    <location>
        <begin position="42"/>
        <end position="98"/>
    </location>
</feature>
<feature type="region of interest" description="Disordered" evidence="8">
    <location>
        <begin position="110"/>
        <end position="131"/>
    </location>
</feature>
<dbReference type="Proteomes" id="UP000007798">
    <property type="component" value="Unassembled WGS sequence"/>
</dbReference>
<sequence>MRPLYAFLLLALLCACQVRTQEFEDANDNDFAEFEDDDEFVEASFETSPTAENAETITAEGRGGAGAGPGPGAGEAKLKPPSASRIEQDEDEDGLVEDDDDEFEHFQDEEEFEGYDGGDGVKEAPIDQKTEPKLNIPNIPLHFRTHWDSYWMEMLMVAGLLAYFANFFAGKAKNARLAQLWFSTHKALLEDNFALVGDDGKVEIENPGLVKESESLYTLWCSGRTCCEGMLVELKMIKRQDLVSLLAGLMRPQLDQAHIKIELTKGLMDGFVFAVGTKKTIAKVFKEYTDLSKFCSLVAKPEDRYNVPSGFGVLSEIPEATSSILESRIITALNKYQSYIDYLHISDQFSGPIQQEEGQSTLKQPETKAVLLAGFNLPKHAEMETIKPLLLLIFYLMERLKTYRMSKEGKSKSDKNRLRVEEEFLKSTHAARAEAAAQRREDKRKQEKERVLADEDPEKQRRWELKEQKRQAKKNAPKMKRLAVKSL</sequence>
<keyword evidence="3" id="KW-0472">Membrane</keyword>
<dbReference type="KEGG" id="dwi:6642218"/>
<keyword evidence="11" id="KW-1185">Reference proteome</keyword>
<protein>
    <recommendedName>
        <fullName evidence="6">PAT complex subunit CCDC47</fullName>
    </recommendedName>
    <alternativeName>
        <fullName evidence="7">Coiled-coil domain-containing protein 47</fullName>
    </alternativeName>
</protein>
<feature type="compositionally biased region" description="Acidic residues" evidence="8">
    <location>
        <begin position="88"/>
        <end position="98"/>
    </location>
</feature>
<dbReference type="PANTHER" id="PTHR12883">
    <property type="entry name" value="ADIPOCYTE-SPECIFIC PROTEIN 4-RELATED"/>
    <property type="match status" value="1"/>
</dbReference>
<dbReference type="GO" id="GO:0005509">
    <property type="term" value="F:calcium ion binding"/>
    <property type="evidence" value="ECO:0007669"/>
    <property type="project" value="InterPro"/>
</dbReference>
<proteinExistence type="inferred from homology"/>
<feature type="signal peptide" evidence="9">
    <location>
        <begin position="1"/>
        <end position="20"/>
    </location>
</feature>
<evidence type="ECO:0000256" key="7">
    <source>
        <dbReference type="ARBA" id="ARBA00034902"/>
    </source>
</evidence>
<dbReference type="OrthoDB" id="10039147at2759"/>
<dbReference type="GO" id="GO:0030867">
    <property type="term" value="C:rough endoplasmic reticulum membrane"/>
    <property type="evidence" value="ECO:0007669"/>
    <property type="project" value="UniProtKB-SubCell"/>
</dbReference>
<feature type="compositionally biased region" description="Polar residues" evidence="8">
    <location>
        <begin position="47"/>
        <end position="56"/>
    </location>
</feature>
<dbReference type="PROSITE" id="PS51257">
    <property type="entry name" value="PROKAR_LIPOPROTEIN"/>
    <property type="match status" value="1"/>
</dbReference>
<dbReference type="GO" id="GO:0032469">
    <property type="term" value="P:endoplasmic reticulum calcium ion homeostasis"/>
    <property type="evidence" value="ECO:0007669"/>
    <property type="project" value="InterPro"/>
</dbReference>
<evidence type="ECO:0000256" key="5">
    <source>
        <dbReference type="ARBA" id="ARBA00034746"/>
    </source>
</evidence>
<evidence type="ECO:0000256" key="8">
    <source>
        <dbReference type="SAM" id="MobiDB-lite"/>
    </source>
</evidence>
<feature type="chain" id="PRO_5002818676" description="PAT complex subunit CCDC47" evidence="9">
    <location>
        <begin position="21"/>
        <end position="487"/>
    </location>
</feature>
<evidence type="ECO:0000256" key="9">
    <source>
        <dbReference type="SAM" id="SignalP"/>
    </source>
</evidence>
<dbReference type="AlphaFoldDB" id="B4MV76"/>
<keyword evidence="9" id="KW-0732">Signal</keyword>
<evidence type="ECO:0000256" key="6">
    <source>
        <dbReference type="ARBA" id="ARBA00034875"/>
    </source>
</evidence>
<comment type="similarity">
    <text evidence="5">Belongs to the CCDC47 family.</text>
</comment>
<evidence type="ECO:0000313" key="10">
    <source>
        <dbReference type="EMBL" id="EDW76421.1"/>
    </source>
</evidence>
<dbReference type="HOGENOM" id="CLU_033196_1_0_1"/>
<keyword evidence="2" id="KW-1133">Transmembrane helix</keyword>
<dbReference type="InParanoid" id="B4MV76"/>
<feature type="compositionally biased region" description="Basic and acidic residues" evidence="8">
    <location>
        <begin position="437"/>
        <end position="470"/>
    </location>
</feature>
<dbReference type="InterPro" id="IPR012879">
    <property type="entry name" value="CCDC47"/>
</dbReference>
<feature type="compositionally biased region" description="Basic residues" evidence="8">
    <location>
        <begin position="471"/>
        <end position="487"/>
    </location>
</feature>
<feature type="compositionally biased region" description="Gly residues" evidence="8">
    <location>
        <begin position="61"/>
        <end position="73"/>
    </location>
</feature>
<feature type="region of interest" description="Disordered" evidence="8">
    <location>
        <begin position="429"/>
        <end position="487"/>
    </location>
</feature>
<dbReference type="PhylomeDB" id="B4MV76"/>
<dbReference type="Pfam" id="PF07946">
    <property type="entry name" value="CCDC47"/>
    <property type="match status" value="1"/>
</dbReference>
<evidence type="ECO:0000256" key="2">
    <source>
        <dbReference type="ARBA" id="ARBA00022989"/>
    </source>
</evidence>
<dbReference type="EMBL" id="CH963857">
    <property type="protein sequence ID" value="EDW76421.1"/>
    <property type="molecule type" value="Genomic_DNA"/>
</dbReference>
<evidence type="ECO:0000256" key="1">
    <source>
        <dbReference type="ARBA" id="ARBA00022692"/>
    </source>
</evidence>
<reference evidence="10 11" key="1">
    <citation type="journal article" date="2007" name="Nature">
        <title>Evolution of genes and genomes on the Drosophila phylogeny.</title>
        <authorList>
            <consortium name="Drosophila 12 Genomes Consortium"/>
            <person name="Clark A.G."/>
            <person name="Eisen M.B."/>
            <person name="Smith D.R."/>
            <person name="Bergman C.M."/>
            <person name="Oliver B."/>
            <person name="Markow T.A."/>
            <person name="Kaufman T.C."/>
            <person name="Kellis M."/>
            <person name="Gelbart W."/>
            <person name="Iyer V.N."/>
            <person name="Pollard D.A."/>
            <person name="Sackton T.B."/>
            <person name="Larracuente A.M."/>
            <person name="Singh N.D."/>
            <person name="Abad J.P."/>
            <person name="Abt D.N."/>
            <person name="Adryan B."/>
            <person name="Aguade M."/>
            <person name="Akashi H."/>
            <person name="Anderson W.W."/>
            <person name="Aquadro C.F."/>
            <person name="Ardell D.H."/>
            <person name="Arguello R."/>
            <person name="Artieri C.G."/>
            <person name="Barbash D.A."/>
            <person name="Barker D."/>
            <person name="Barsanti P."/>
            <person name="Batterham P."/>
            <person name="Batzoglou S."/>
            <person name="Begun D."/>
            <person name="Bhutkar A."/>
            <person name="Blanco E."/>
            <person name="Bosak S.A."/>
            <person name="Bradley R.K."/>
            <person name="Brand A.D."/>
            <person name="Brent M.R."/>
            <person name="Brooks A.N."/>
            <person name="Brown R.H."/>
            <person name="Butlin R.K."/>
            <person name="Caggese C."/>
            <person name="Calvi B.R."/>
            <person name="Bernardo de Carvalho A."/>
            <person name="Caspi A."/>
            <person name="Castrezana S."/>
            <person name="Celniker S.E."/>
            <person name="Chang J.L."/>
            <person name="Chapple C."/>
            <person name="Chatterji S."/>
            <person name="Chinwalla A."/>
            <person name="Civetta A."/>
            <person name="Clifton S.W."/>
            <person name="Comeron J.M."/>
            <person name="Costello J.C."/>
            <person name="Coyne J.A."/>
            <person name="Daub J."/>
            <person name="David R.G."/>
            <person name="Delcher A.L."/>
            <person name="Delehaunty K."/>
            <person name="Do C.B."/>
            <person name="Ebling H."/>
            <person name="Edwards K."/>
            <person name="Eickbush T."/>
            <person name="Evans J.D."/>
            <person name="Filipski A."/>
            <person name="Findeiss S."/>
            <person name="Freyhult E."/>
            <person name="Fulton L."/>
            <person name="Fulton R."/>
            <person name="Garcia A.C."/>
            <person name="Gardiner A."/>
            <person name="Garfield D.A."/>
            <person name="Garvin B.E."/>
            <person name="Gibson G."/>
            <person name="Gilbert D."/>
            <person name="Gnerre S."/>
            <person name="Godfrey J."/>
            <person name="Good R."/>
            <person name="Gotea V."/>
            <person name="Gravely B."/>
            <person name="Greenberg A.J."/>
            <person name="Griffiths-Jones S."/>
            <person name="Gross S."/>
            <person name="Guigo R."/>
            <person name="Gustafson E.A."/>
            <person name="Haerty W."/>
            <person name="Hahn M.W."/>
            <person name="Halligan D.L."/>
            <person name="Halpern A.L."/>
            <person name="Halter G.M."/>
            <person name="Han M.V."/>
            <person name="Heger A."/>
            <person name="Hillier L."/>
            <person name="Hinrichs A.S."/>
            <person name="Holmes I."/>
            <person name="Hoskins R.A."/>
            <person name="Hubisz M.J."/>
            <person name="Hultmark D."/>
            <person name="Huntley M.A."/>
            <person name="Jaffe D.B."/>
            <person name="Jagadeeshan S."/>
            <person name="Jeck W.R."/>
            <person name="Johnson J."/>
            <person name="Jones C.D."/>
            <person name="Jordan W.C."/>
            <person name="Karpen G.H."/>
            <person name="Kataoka E."/>
            <person name="Keightley P.D."/>
            <person name="Kheradpour P."/>
            <person name="Kirkness E.F."/>
            <person name="Koerich L.B."/>
            <person name="Kristiansen K."/>
            <person name="Kudrna D."/>
            <person name="Kulathinal R.J."/>
            <person name="Kumar S."/>
            <person name="Kwok R."/>
            <person name="Lander E."/>
            <person name="Langley C.H."/>
            <person name="Lapoint R."/>
            <person name="Lazzaro B.P."/>
            <person name="Lee S.J."/>
            <person name="Levesque L."/>
            <person name="Li R."/>
            <person name="Lin C.F."/>
            <person name="Lin M.F."/>
            <person name="Lindblad-Toh K."/>
            <person name="Llopart A."/>
            <person name="Long M."/>
            <person name="Low L."/>
            <person name="Lozovsky E."/>
            <person name="Lu J."/>
            <person name="Luo M."/>
            <person name="Machado C.A."/>
            <person name="Makalowski W."/>
            <person name="Marzo M."/>
            <person name="Matsuda M."/>
            <person name="Matzkin L."/>
            <person name="McAllister B."/>
            <person name="McBride C.S."/>
            <person name="McKernan B."/>
            <person name="McKernan K."/>
            <person name="Mendez-Lago M."/>
            <person name="Minx P."/>
            <person name="Mollenhauer M.U."/>
            <person name="Montooth K."/>
            <person name="Mount S.M."/>
            <person name="Mu X."/>
            <person name="Myers E."/>
            <person name="Negre B."/>
            <person name="Newfeld S."/>
            <person name="Nielsen R."/>
            <person name="Noor M.A."/>
            <person name="O'Grady P."/>
            <person name="Pachter L."/>
            <person name="Papaceit M."/>
            <person name="Parisi M.J."/>
            <person name="Parisi M."/>
            <person name="Parts L."/>
            <person name="Pedersen J.S."/>
            <person name="Pesole G."/>
            <person name="Phillippy A.M."/>
            <person name="Ponting C.P."/>
            <person name="Pop M."/>
            <person name="Porcelli D."/>
            <person name="Powell J.R."/>
            <person name="Prohaska S."/>
            <person name="Pruitt K."/>
            <person name="Puig M."/>
            <person name="Quesneville H."/>
            <person name="Ram K.R."/>
            <person name="Rand D."/>
            <person name="Rasmussen M.D."/>
            <person name="Reed L.K."/>
            <person name="Reenan R."/>
            <person name="Reily A."/>
            <person name="Remington K.A."/>
            <person name="Rieger T.T."/>
            <person name="Ritchie M.G."/>
            <person name="Robin C."/>
            <person name="Rogers Y.H."/>
            <person name="Rohde C."/>
            <person name="Rozas J."/>
            <person name="Rubenfield M.J."/>
            <person name="Ruiz A."/>
            <person name="Russo S."/>
            <person name="Salzberg S.L."/>
            <person name="Sanchez-Gracia A."/>
            <person name="Saranga D.J."/>
            <person name="Sato H."/>
            <person name="Schaeffer S.W."/>
            <person name="Schatz M.C."/>
            <person name="Schlenke T."/>
            <person name="Schwartz R."/>
            <person name="Segarra C."/>
            <person name="Singh R.S."/>
            <person name="Sirot L."/>
            <person name="Sirota M."/>
            <person name="Sisneros N.B."/>
            <person name="Smith C.D."/>
            <person name="Smith T.F."/>
            <person name="Spieth J."/>
            <person name="Stage D.E."/>
            <person name="Stark A."/>
            <person name="Stephan W."/>
            <person name="Strausberg R.L."/>
            <person name="Strempel S."/>
            <person name="Sturgill D."/>
            <person name="Sutton G."/>
            <person name="Sutton G.G."/>
            <person name="Tao W."/>
            <person name="Teichmann S."/>
            <person name="Tobari Y.N."/>
            <person name="Tomimura Y."/>
            <person name="Tsolas J.M."/>
            <person name="Valente V.L."/>
            <person name="Venter E."/>
            <person name="Venter J.C."/>
            <person name="Vicario S."/>
            <person name="Vieira F.G."/>
            <person name="Vilella A.J."/>
            <person name="Villasante A."/>
            <person name="Walenz B."/>
            <person name="Wang J."/>
            <person name="Wasserman M."/>
            <person name="Watts T."/>
            <person name="Wilson D."/>
            <person name="Wilson R.K."/>
            <person name="Wing R.A."/>
            <person name="Wolfner M.F."/>
            <person name="Wong A."/>
            <person name="Wong G.K."/>
            <person name="Wu C.I."/>
            <person name="Wu G."/>
            <person name="Yamamoto D."/>
            <person name="Yang H.P."/>
            <person name="Yang S.P."/>
            <person name="Yorke J.A."/>
            <person name="Yoshida K."/>
            <person name="Zdobnov E."/>
            <person name="Zhang P."/>
            <person name="Zhang Y."/>
            <person name="Zimin A.V."/>
            <person name="Baldwin J."/>
            <person name="Abdouelleil A."/>
            <person name="Abdulkadir J."/>
            <person name="Abebe A."/>
            <person name="Abera B."/>
            <person name="Abreu J."/>
            <person name="Acer S.C."/>
            <person name="Aftuck L."/>
            <person name="Alexander A."/>
            <person name="An P."/>
            <person name="Anderson E."/>
            <person name="Anderson S."/>
            <person name="Arachi H."/>
            <person name="Azer M."/>
            <person name="Bachantsang P."/>
            <person name="Barry A."/>
            <person name="Bayul T."/>
            <person name="Berlin A."/>
            <person name="Bessette D."/>
            <person name="Bloom T."/>
            <person name="Blye J."/>
            <person name="Boguslavskiy L."/>
            <person name="Bonnet C."/>
            <person name="Boukhgalter B."/>
            <person name="Bourzgui I."/>
            <person name="Brown A."/>
            <person name="Cahill P."/>
            <person name="Channer S."/>
            <person name="Cheshatsang Y."/>
            <person name="Chuda L."/>
            <person name="Citroen M."/>
            <person name="Collymore A."/>
            <person name="Cooke P."/>
            <person name="Costello M."/>
            <person name="D'Aco K."/>
            <person name="Daza R."/>
            <person name="De Haan G."/>
            <person name="DeGray S."/>
            <person name="DeMaso C."/>
            <person name="Dhargay N."/>
            <person name="Dooley K."/>
            <person name="Dooley E."/>
            <person name="Doricent M."/>
            <person name="Dorje P."/>
            <person name="Dorjee K."/>
            <person name="Dupes A."/>
            <person name="Elong R."/>
            <person name="Falk J."/>
            <person name="Farina A."/>
            <person name="Faro S."/>
            <person name="Ferguson D."/>
            <person name="Fisher S."/>
            <person name="Foley C.D."/>
            <person name="Franke A."/>
            <person name="Friedrich D."/>
            <person name="Gadbois L."/>
            <person name="Gearin G."/>
            <person name="Gearin C.R."/>
            <person name="Giannoukos G."/>
            <person name="Goode T."/>
            <person name="Graham J."/>
            <person name="Grandbois E."/>
            <person name="Grewal S."/>
            <person name="Gyaltsen K."/>
            <person name="Hafez N."/>
            <person name="Hagos B."/>
            <person name="Hall J."/>
            <person name="Henson C."/>
            <person name="Hollinger A."/>
            <person name="Honan T."/>
            <person name="Huard M.D."/>
            <person name="Hughes L."/>
            <person name="Hurhula B."/>
            <person name="Husby M.E."/>
            <person name="Kamat A."/>
            <person name="Kanga B."/>
            <person name="Kashin S."/>
            <person name="Khazanovich D."/>
            <person name="Kisner P."/>
            <person name="Lance K."/>
            <person name="Lara M."/>
            <person name="Lee W."/>
            <person name="Lennon N."/>
            <person name="Letendre F."/>
            <person name="LeVine R."/>
            <person name="Lipovsky A."/>
            <person name="Liu X."/>
            <person name="Liu J."/>
            <person name="Liu S."/>
            <person name="Lokyitsang T."/>
            <person name="Lokyitsang Y."/>
            <person name="Lubonja R."/>
            <person name="Lui A."/>
            <person name="MacDonald P."/>
            <person name="Magnisalis V."/>
            <person name="Maru K."/>
            <person name="Matthews C."/>
            <person name="McCusker W."/>
            <person name="McDonough S."/>
            <person name="Mehta T."/>
            <person name="Meldrim J."/>
            <person name="Meneus L."/>
            <person name="Mihai O."/>
            <person name="Mihalev A."/>
            <person name="Mihova T."/>
            <person name="Mittelman R."/>
            <person name="Mlenga V."/>
            <person name="Montmayeur A."/>
            <person name="Mulrain L."/>
            <person name="Navidi A."/>
            <person name="Naylor J."/>
            <person name="Negash T."/>
            <person name="Nguyen T."/>
            <person name="Nguyen N."/>
            <person name="Nicol R."/>
            <person name="Norbu C."/>
            <person name="Norbu N."/>
            <person name="Novod N."/>
            <person name="O'Neill B."/>
            <person name="Osman S."/>
            <person name="Markiewicz E."/>
            <person name="Oyono O.L."/>
            <person name="Patti C."/>
            <person name="Phunkhang P."/>
            <person name="Pierre F."/>
            <person name="Priest M."/>
            <person name="Raghuraman S."/>
            <person name="Rege F."/>
            <person name="Reyes R."/>
            <person name="Rise C."/>
            <person name="Rogov P."/>
            <person name="Ross K."/>
            <person name="Ryan E."/>
            <person name="Settipalli S."/>
            <person name="Shea T."/>
            <person name="Sherpa N."/>
            <person name="Shi L."/>
            <person name="Shih D."/>
            <person name="Sparrow T."/>
            <person name="Spaulding J."/>
            <person name="Stalker J."/>
            <person name="Stange-Thomann N."/>
            <person name="Stavropoulos S."/>
            <person name="Stone C."/>
            <person name="Strader C."/>
            <person name="Tesfaye S."/>
            <person name="Thomson T."/>
            <person name="Thoulutsang Y."/>
            <person name="Thoulutsang D."/>
            <person name="Topham K."/>
            <person name="Topping I."/>
            <person name="Tsamla T."/>
            <person name="Vassiliev H."/>
            <person name="Vo A."/>
            <person name="Wangchuk T."/>
            <person name="Wangdi T."/>
            <person name="Weiand M."/>
            <person name="Wilkinson J."/>
            <person name="Wilson A."/>
            <person name="Yadav S."/>
            <person name="Young G."/>
            <person name="Yu Q."/>
            <person name="Zembek L."/>
            <person name="Zhong D."/>
            <person name="Zimmer A."/>
            <person name="Zwirko Z."/>
            <person name="Jaffe D.B."/>
            <person name="Alvarez P."/>
            <person name="Brockman W."/>
            <person name="Butler J."/>
            <person name="Chin C."/>
            <person name="Gnerre S."/>
            <person name="Grabherr M."/>
            <person name="Kleber M."/>
            <person name="Mauceli E."/>
            <person name="MacCallum I."/>
        </authorList>
    </citation>
    <scope>NUCLEOTIDE SEQUENCE [LARGE SCALE GENOMIC DNA]</scope>
    <source>
        <strain evidence="11">Tucson 14030-0811.24</strain>
    </source>
</reference>
<evidence type="ECO:0000313" key="11">
    <source>
        <dbReference type="Proteomes" id="UP000007798"/>
    </source>
</evidence>